<dbReference type="SUPFAM" id="SSF53448">
    <property type="entry name" value="Nucleotide-diphospho-sugar transferases"/>
    <property type="match status" value="1"/>
</dbReference>
<dbReference type="InterPro" id="IPR001173">
    <property type="entry name" value="Glyco_trans_2-like"/>
</dbReference>
<gene>
    <name evidence="2" type="ORF">BJP34_13540</name>
</gene>
<evidence type="ECO:0000313" key="3">
    <source>
        <dbReference type="Proteomes" id="UP000177870"/>
    </source>
</evidence>
<dbReference type="Gene3D" id="3.90.550.10">
    <property type="entry name" value="Spore Coat Polysaccharide Biosynthesis Protein SpsA, Chain A"/>
    <property type="match status" value="1"/>
</dbReference>
<evidence type="ECO:0000313" key="2">
    <source>
        <dbReference type="EMBL" id="AOX00341.1"/>
    </source>
</evidence>
<dbReference type="KEGG" id="mpro:BJP34_13540"/>
<protein>
    <submittedName>
        <fullName evidence="2">Glycosyl transferase family 2</fullName>
    </submittedName>
</protein>
<keyword evidence="2" id="KW-0808">Transferase</keyword>
<reference evidence="3" key="1">
    <citation type="submission" date="2016-10" db="EMBL/GenBank/DDBJ databases">
        <title>Comparative genomics uncovers the prolific and rare metabolic potential of the cyanobacterial genus Moorea.</title>
        <authorList>
            <person name="Leao T."/>
            <person name="Castelao G."/>
            <person name="Korobeynikov A."/>
            <person name="Monroe E.A."/>
            <person name="Podell S."/>
            <person name="Glukhov E."/>
            <person name="Allen E."/>
            <person name="Gerwick W.H."/>
            <person name="Gerwick L."/>
        </authorList>
    </citation>
    <scope>NUCLEOTIDE SEQUENCE [LARGE SCALE GENOMIC DNA]</scope>
    <source>
        <strain evidence="3">PAL-8-15-08-1</strain>
    </source>
</reference>
<organism evidence="2 3">
    <name type="scientific">Moorena producens PAL-8-15-08-1</name>
    <dbReference type="NCBI Taxonomy" id="1458985"/>
    <lineage>
        <taxon>Bacteria</taxon>
        <taxon>Bacillati</taxon>
        <taxon>Cyanobacteriota</taxon>
        <taxon>Cyanophyceae</taxon>
        <taxon>Coleofasciculales</taxon>
        <taxon>Coleofasciculaceae</taxon>
        <taxon>Moorena</taxon>
    </lineage>
</organism>
<dbReference type="PANTHER" id="PTHR43685:SF11">
    <property type="entry name" value="GLYCOSYLTRANSFERASE TAGX-RELATED"/>
    <property type="match status" value="1"/>
</dbReference>
<dbReference type="AlphaFoldDB" id="A0A1D8TRP9"/>
<dbReference type="Proteomes" id="UP000177870">
    <property type="component" value="Chromosome"/>
</dbReference>
<proteinExistence type="predicted"/>
<sequence>MSVVKTVDSLPLVSVIIPAYNTEQFIEITLQSVLSQTYKNLEVIVVDDGSQDRTAEIVQSIAEDDQRVILLQQPNLGVAAARNLGIKNAKGDYIAPLDADDIWYPQNLEKQVKRFLATDPAVGLVYAWSVDIDAENSLTGDFRASTIEGKVYKTLVCHNFLGNASASVIRACCFETVGGYNCQLKAQQAQGCEDWELYLRIAEHYEFAVVPEFMIGYRKIVSSMSRDYSQMAKSHSLMLRDVQQRHPEIPAALYRLSKSSFYMYLARQSSQCSSDRSTLFWLSQALKADFITPIFRYGLYILFIKSVFRMITKLKSDNYVNKPGLSVSYADLNKRRGSLYFKLLLGNLLHRSLLMI</sequence>
<dbReference type="STRING" id="1458985.BJP34_13540"/>
<dbReference type="InterPro" id="IPR050834">
    <property type="entry name" value="Glycosyltransf_2"/>
</dbReference>
<dbReference type="InterPro" id="IPR029044">
    <property type="entry name" value="Nucleotide-diphossugar_trans"/>
</dbReference>
<dbReference type="GO" id="GO:0016740">
    <property type="term" value="F:transferase activity"/>
    <property type="evidence" value="ECO:0007669"/>
    <property type="project" value="UniProtKB-KW"/>
</dbReference>
<dbReference type="RefSeq" id="WP_070392803.1">
    <property type="nucleotide sequence ID" value="NZ_CP017599.1"/>
</dbReference>
<dbReference type="Pfam" id="PF00535">
    <property type="entry name" value="Glycos_transf_2"/>
    <property type="match status" value="1"/>
</dbReference>
<feature type="domain" description="Glycosyltransferase 2-like" evidence="1">
    <location>
        <begin position="14"/>
        <end position="136"/>
    </location>
</feature>
<accession>A0A1D8TRP9</accession>
<dbReference type="CDD" id="cd00761">
    <property type="entry name" value="Glyco_tranf_GTA_type"/>
    <property type="match status" value="1"/>
</dbReference>
<evidence type="ECO:0000259" key="1">
    <source>
        <dbReference type="Pfam" id="PF00535"/>
    </source>
</evidence>
<dbReference type="OrthoDB" id="9812327at2"/>
<dbReference type="PANTHER" id="PTHR43685">
    <property type="entry name" value="GLYCOSYLTRANSFERASE"/>
    <property type="match status" value="1"/>
</dbReference>
<name>A0A1D8TRP9_9CYAN</name>
<dbReference type="EMBL" id="CP017599">
    <property type="protein sequence ID" value="AOX00341.1"/>
    <property type="molecule type" value="Genomic_DNA"/>
</dbReference>